<keyword evidence="2" id="KW-0812">Transmembrane</keyword>
<feature type="transmembrane region" description="Helical" evidence="2">
    <location>
        <begin position="56"/>
        <end position="74"/>
    </location>
</feature>
<proteinExistence type="predicted"/>
<gene>
    <name evidence="3" type="ORF">J2Z82_000129</name>
</gene>
<feature type="region of interest" description="Disordered" evidence="1">
    <location>
        <begin position="1"/>
        <end position="22"/>
    </location>
</feature>
<dbReference type="Proteomes" id="UP001519328">
    <property type="component" value="Unassembled WGS sequence"/>
</dbReference>
<dbReference type="RefSeq" id="WP_209478860.1">
    <property type="nucleotide sequence ID" value="NZ_JAGGKK010000001.1"/>
</dbReference>
<evidence type="ECO:0000256" key="1">
    <source>
        <dbReference type="SAM" id="MobiDB-lite"/>
    </source>
</evidence>
<keyword evidence="4" id="KW-1185">Reference proteome</keyword>
<feature type="compositionally biased region" description="Polar residues" evidence="1">
    <location>
        <begin position="1"/>
        <end position="11"/>
    </location>
</feature>
<accession>A0ABS4H8H5</accession>
<feature type="compositionally biased region" description="Basic and acidic residues" evidence="1">
    <location>
        <begin position="102"/>
        <end position="122"/>
    </location>
</feature>
<feature type="region of interest" description="Disordered" evidence="1">
    <location>
        <begin position="82"/>
        <end position="124"/>
    </location>
</feature>
<keyword evidence="2" id="KW-0472">Membrane</keyword>
<protein>
    <recommendedName>
        <fullName evidence="5">Lysozyme inhibitor LprI N-terminal domain-containing protein</fullName>
    </recommendedName>
</protein>
<name>A0ABS4H8H5_9BACI</name>
<keyword evidence="2" id="KW-1133">Transmembrane helix</keyword>
<evidence type="ECO:0000313" key="3">
    <source>
        <dbReference type="EMBL" id="MBP1947206.1"/>
    </source>
</evidence>
<evidence type="ECO:0000256" key="2">
    <source>
        <dbReference type="SAM" id="Phobius"/>
    </source>
</evidence>
<evidence type="ECO:0000313" key="4">
    <source>
        <dbReference type="Proteomes" id="UP001519328"/>
    </source>
</evidence>
<comment type="caution">
    <text evidence="3">The sequence shown here is derived from an EMBL/GenBank/DDBJ whole genome shotgun (WGS) entry which is preliminary data.</text>
</comment>
<sequence>MNNNKLSQRLNSFPKDHQLNQDTKEKIKHVLQAEVRREKKKVEWKGLKGFIKKTKIPVAVTTAAILFSFLLLTVKSFDFSQTEDNKNSVDDPDTELPAEQPEMDKSEEDKDQDKLKEEKEQVSPRLKAITKTLSDFELPKDNRITGERKKELVGNYSNFDKLIVYKSGYVLNKDNKAIESRIYFNDKPPKATGTIALAYFRTLLLKEISNHTNLQGEHRVDDEKMTITEKDRTIMENFLKNDDPNTQSVQGWDAVETDINSKLKRLNSVEGQLQEYEDLYDWINEAKSYFKKAKEIGVKDWEKAYRKYIKGAKFVDELKHAMNQ</sequence>
<evidence type="ECO:0008006" key="5">
    <source>
        <dbReference type="Google" id="ProtNLM"/>
    </source>
</evidence>
<dbReference type="EMBL" id="JAGGKK010000001">
    <property type="protein sequence ID" value="MBP1947206.1"/>
    <property type="molecule type" value="Genomic_DNA"/>
</dbReference>
<organism evidence="3 4">
    <name type="scientific">Virgibacillus litoralis</name>
    <dbReference type="NCBI Taxonomy" id="578221"/>
    <lineage>
        <taxon>Bacteria</taxon>
        <taxon>Bacillati</taxon>
        <taxon>Bacillota</taxon>
        <taxon>Bacilli</taxon>
        <taxon>Bacillales</taxon>
        <taxon>Bacillaceae</taxon>
        <taxon>Virgibacillus</taxon>
    </lineage>
</organism>
<reference evidence="3 4" key="1">
    <citation type="submission" date="2021-03" db="EMBL/GenBank/DDBJ databases">
        <title>Genomic Encyclopedia of Type Strains, Phase IV (KMG-IV): sequencing the most valuable type-strain genomes for metagenomic binning, comparative biology and taxonomic classification.</title>
        <authorList>
            <person name="Goeker M."/>
        </authorList>
    </citation>
    <scope>NUCLEOTIDE SEQUENCE [LARGE SCALE GENOMIC DNA]</scope>
    <source>
        <strain evidence="3 4">DSM 21085</strain>
    </source>
</reference>